<protein>
    <recommendedName>
        <fullName evidence="3">Mitochondrial inner membrane protease subunit 2</fullName>
    </recommendedName>
</protein>
<keyword evidence="9" id="KW-0496">Mitochondrion</keyword>
<gene>
    <name evidence="13" type="ORF">SLS55_000741</name>
</gene>
<keyword evidence="8" id="KW-1133">Transmembrane helix</keyword>
<dbReference type="Gene3D" id="2.10.109.10">
    <property type="entry name" value="Umud Fragment, subunit A"/>
    <property type="match status" value="1"/>
</dbReference>
<evidence type="ECO:0000256" key="9">
    <source>
        <dbReference type="ARBA" id="ARBA00023128"/>
    </source>
</evidence>
<comment type="subcellular location">
    <subcellularLocation>
        <location evidence="1">Mitochondrion inner membrane</location>
        <topology evidence="1">Single-pass membrane protein</topology>
    </subcellularLocation>
</comment>
<evidence type="ECO:0000256" key="11">
    <source>
        <dbReference type="ARBA" id="ARBA00047037"/>
    </source>
</evidence>
<evidence type="ECO:0000256" key="1">
    <source>
        <dbReference type="ARBA" id="ARBA00004434"/>
    </source>
</evidence>
<dbReference type="InterPro" id="IPR037730">
    <property type="entry name" value="IMP2"/>
</dbReference>
<evidence type="ECO:0000313" key="14">
    <source>
        <dbReference type="Proteomes" id="UP001430584"/>
    </source>
</evidence>
<dbReference type="InterPro" id="IPR000223">
    <property type="entry name" value="Pept_S26A_signal_pept_1"/>
</dbReference>
<dbReference type="PRINTS" id="PR00727">
    <property type="entry name" value="LEADERPTASE"/>
</dbReference>
<evidence type="ECO:0000313" key="13">
    <source>
        <dbReference type="EMBL" id="KAL0264789.1"/>
    </source>
</evidence>
<comment type="subunit">
    <text evidence="11">Component of the signal peptidase complex (SPC) composed of a catalytic subunit SEC11 and three accessory subunits SPC1, SPC2 and SPC3. The complex induces a local thinning of the ER membrane which is used to measure the length of the signal peptide (SP) h-region of protein substrates. This ensures the selectivity of the complex towards h-regions shorter than 18-20 amino acids. SPC associates with the translocon complex.</text>
</comment>
<dbReference type="EMBL" id="JAJVCZ030000001">
    <property type="protein sequence ID" value="KAL0264789.1"/>
    <property type="molecule type" value="Genomic_DNA"/>
</dbReference>
<dbReference type="InterPro" id="IPR019756">
    <property type="entry name" value="Pept_S26A_signal_pept_1_Ser-AS"/>
</dbReference>
<comment type="similarity">
    <text evidence="2">Belongs to the peptidase S26 family. IMP2 subfamily.</text>
</comment>
<dbReference type="RefSeq" id="XP_066637529.1">
    <property type="nucleotide sequence ID" value="XM_066772250.1"/>
</dbReference>
<evidence type="ECO:0000259" key="12">
    <source>
        <dbReference type="Pfam" id="PF10502"/>
    </source>
</evidence>
<dbReference type="Proteomes" id="UP001430584">
    <property type="component" value="Unassembled WGS sequence"/>
</dbReference>
<dbReference type="CDD" id="cd06530">
    <property type="entry name" value="S26_SPase_I"/>
    <property type="match status" value="1"/>
</dbReference>
<dbReference type="Pfam" id="PF10502">
    <property type="entry name" value="Peptidase_S26"/>
    <property type="match status" value="1"/>
</dbReference>
<dbReference type="PANTHER" id="PTHR46041">
    <property type="entry name" value="MITOCHONDRIAL INNER MEMBRANE PROTEASE SUBUNIT 2"/>
    <property type="match status" value="1"/>
</dbReference>
<dbReference type="PROSITE" id="PS00501">
    <property type="entry name" value="SPASE_I_1"/>
    <property type="match status" value="1"/>
</dbReference>
<dbReference type="InterPro" id="IPR019533">
    <property type="entry name" value="Peptidase_S26"/>
</dbReference>
<evidence type="ECO:0000256" key="6">
    <source>
        <dbReference type="ARBA" id="ARBA00022792"/>
    </source>
</evidence>
<keyword evidence="10" id="KW-0472">Membrane</keyword>
<evidence type="ECO:0000256" key="10">
    <source>
        <dbReference type="ARBA" id="ARBA00023136"/>
    </source>
</evidence>
<comment type="caution">
    <text evidence="13">The sequence shown here is derived from an EMBL/GenBank/DDBJ whole genome shotgun (WGS) entry which is preliminary data.</text>
</comment>
<evidence type="ECO:0000256" key="7">
    <source>
        <dbReference type="ARBA" id="ARBA00022801"/>
    </source>
</evidence>
<evidence type="ECO:0000256" key="4">
    <source>
        <dbReference type="ARBA" id="ARBA00022670"/>
    </source>
</evidence>
<keyword evidence="14" id="KW-1185">Reference proteome</keyword>
<dbReference type="InterPro" id="IPR036286">
    <property type="entry name" value="LexA/Signal_pep-like_sf"/>
</dbReference>
<sequence length="195" mass="22032">MRLFTYSVAVGVSAMLFVRDSVLEVHGVTGQSMAPTLSPLYNETGKKDFLFFNRLAAPQLLRRGDIISFWAPHKPEQISVKRVVALPGDSVITRGRYPFKKVLVPYNHVWVEGDNWRDTVDSNDFGPMGRSDMELPLMLLPSLQIPMGLITGRAEYRVWPLNRRGTVPDPNVEFKTYSKVIPAKEPSKLPPEYAD</sequence>
<keyword evidence="6" id="KW-0999">Mitochondrion inner membrane</keyword>
<dbReference type="PANTHER" id="PTHR46041:SF2">
    <property type="entry name" value="MITOCHONDRIAL INNER MEMBRANE PROTEASE SUBUNIT 2"/>
    <property type="match status" value="1"/>
</dbReference>
<keyword evidence="4" id="KW-0645">Protease</keyword>
<evidence type="ECO:0000256" key="5">
    <source>
        <dbReference type="ARBA" id="ARBA00022692"/>
    </source>
</evidence>
<reference evidence="13 14" key="1">
    <citation type="submission" date="2024-02" db="EMBL/GenBank/DDBJ databases">
        <title>De novo assembly and annotation of 12 fungi associated with fruit tree decline syndrome in Ontario, Canada.</title>
        <authorList>
            <person name="Sulman M."/>
            <person name="Ellouze W."/>
            <person name="Ilyukhin E."/>
        </authorList>
    </citation>
    <scope>NUCLEOTIDE SEQUENCE [LARGE SCALE GENOMIC DNA]</scope>
    <source>
        <strain evidence="13 14">FDS-637</strain>
    </source>
</reference>
<evidence type="ECO:0000256" key="3">
    <source>
        <dbReference type="ARBA" id="ARBA00013650"/>
    </source>
</evidence>
<proteinExistence type="inferred from homology"/>
<dbReference type="SUPFAM" id="SSF51306">
    <property type="entry name" value="LexA/Signal peptidase"/>
    <property type="match status" value="1"/>
</dbReference>
<keyword evidence="7" id="KW-0378">Hydrolase</keyword>
<name>A0ABR3CV55_9PEZI</name>
<dbReference type="GeneID" id="92004826"/>
<evidence type="ECO:0000256" key="8">
    <source>
        <dbReference type="ARBA" id="ARBA00022989"/>
    </source>
</evidence>
<keyword evidence="5" id="KW-0812">Transmembrane</keyword>
<evidence type="ECO:0000256" key="2">
    <source>
        <dbReference type="ARBA" id="ARBA00007066"/>
    </source>
</evidence>
<feature type="domain" description="Peptidase S26" evidence="12">
    <location>
        <begin position="7"/>
        <end position="93"/>
    </location>
</feature>
<accession>A0ABR3CV55</accession>
<organism evidence="13 14">
    <name type="scientific">Diplodia seriata</name>
    <dbReference type="NCBI Taxonomy" id="420778"/>
    <lineage>
        <taxon>Eukaryota</taxon>
        <taxon>Fungi</taxon>
        <taxon>Dikarya</taxon>
        <taxon>Ascomycota</taxon>
        <taxon>Pezizomycotina</taxon>
        <taxon>Dothideomycetes</taxon>
        <taxon>Dothideomycetes incertae sedis</taxon>
        <taxon>Botryosphaeriales</taxon>
        <taxon>Botryosphaeriaceae</taxon>
        <taxon>Diplodia</taxon>
    </lineage>
</organism>